<keyword evidence="2" id="KW-1133">Transmembrane helix</keyword>
<evidence type="ECO:0000256" key="2">
    <source>
        <dbReference type="SAM" id="Phobius"/>
    </source>
</evidence>
<feature type="region of interest" description="Disordered" evidence="1">
    <location>
        <begin position="312"/>
        <end position="345"/>
    </location>
</feature>
<dbReference type="AlphaFoldDB" id="A0AAV3XYT2"/>
<name>A0AAV3XYT2_9GAST</name>
<evidence type="ECO:0000313" key="4">
    <source>
        <dbReference type="Proteomes" id="UP000735302"/>
    </source>
</evidence>
<dbReference type="EMBL" id="BLXT01000311">
    <property type="protein sequence ID" value="GFN75990.1"/>
    <property type="molecule type" value="Genomic_DNA"/>
</dbReference>
<reference evidence="3 4" key="1">
    <citation type="journal article" date="2021" name="Elife">
        <title>Chloroplast acquisition without the gene transfer in kleptoplastic sea slugs, Plakobranchus ocellatus.</title>
        <authorList>
            <person name="Maeda T."/>
            <person name="Takahashi S."/>
            <person name="Yoshida T."/>
            <person name="Shimamura S."/>
            <person name="Takaki Y."/>
            <person name="Nagai Y."/>
            <person name="Toyoda A."/>
            <person name="Suzuki Y."/>
            <person name="Arimoto A."/>
            <person name="Ishii H."/>
            <person name="Satoh N."/>
            <person name="Nishiyama T."/>
            <person name="Hasebe M."/>
            <person name="Maruyama T."/>
            <person name="Minagawa J."/>
            <person name="Obokata J."/>
            <person name="Shigenobu S."/>
        </authorList>
    </citation>
    <scope>NUCLEOTIDE SEQUENCE [LARGE SCALE GENOMIC DNA]</scope>
</reference>
<feature type="compositionally biased region" description="Low complexity" evidence="1">
    <location>
        <begin position="315"/>
        <end position="328"/>
    </location>
</feature>
<evidence type="ECO:0000256" key="1">
    <source>
        <dbReference type="SAM" id="MobiDB-lite"/>
    </source>
</evidence>
<feature type="transmembrane region" description="Helical" evidence="2">
    <location>
        <begin position="349"/>
        <end position="373"/>
    </location>
</feature>
<keyword evidence="2" id="KW-0472">Membrane</keyword>
<accession>A0AAV3XYT2</accession>
<gene>
    <name evidence="3" type="ORF">PoB_000249600</name>
</gene>
<organism evidence="3 4">
    <name type="scientific">Plakobranchus ocellatus</name>
    <dbReference type="NCBI Taxonomy" id="259542"/>
    <lineage>
        <taxon>Eukaryota</taxon>
        <taxon>Metazoa</taxon>
        <taxon>Spiralia</taxon>
        <taxon>Lophotrochozoa</taxon>
        <taxon>Mollusca</taxon>
        <taxon>Gastropoda</taxon>
        <taxon>Heterobranchia</taxon>
        <taxon>Euthyneura</taxon>
        <taxon>Panpulmonata</taxon>
        <taxon>Sacoglossa</taxon>
        <taxon>Placobranchoidea</taxon>
        <taxon>Plakobranchidae</taxon>
        <taxon>Plakobranchus</taxon>
    </lineage>
</organism>
<proteinExistence type="predicted"/>
<protein>
    <submittedName>
        <fullName evidence="3">Uncharacterized protein</fullName>
    </submittedName>
</protein>
<comment type="caution">
    <text evidence="3">The sequence shown here is derived from an EMBL/GenBank/DDBJ whole genome shotgun (WGS) entry which is preliminary data.</text>
</comment>
<keyword evidence="2" id="KW-0812">Transmembrane</keyword>
<dbReference type="Proteomes" id="UP000735302">
    <property type="component" value="Unassembled WGS sequence"/>
</dbReference>
<sequence length="636" mass="70160">MTGTSPGLGPAPSIKQKPIEVSPSLLLILPHTRGAGGSTVSAPALRHARTFASLVRVCHRQPDGDAFRNLEFTRARNCSILRMMTPGNVSVSSISCLTVLLLLLLLLRPGICHSYMDAPQPLQDAEDRLGLRITVGYLYHYDFTLEYLHKFYGCLCSETSETCRFDYTVYSTRGYDVILQVNDIEMETSKKPSKGSTFVCGKNDYKDKSVSCVKKKPKCKNRETCRIVKLPFPETCCQNDVIGLVWFSNRVTFFLGYKDVRSVLDDCETIPSTPGASQSTAQPVSWPPSVPYTSMPSTMTAGHVVMTSQEMDNRTSWTSTNNTLLTSNPVGERKNMKPRKRSKESEDKVSLAVGISCSLLLVLIIAVVVLFVLCRRRKAKTREETADVSPCDIQPYACTSDMADASYTDRTGVSRTPAVVPEDPADAYSAYITSGSVYCTIGEDTVDSPAAVADGKTEPAPYSNGNPYNHLDRPETSVGAELPVYHTLDEGIHANGEKEKAVNVYARLDNGREEECTEPRQSILETYDMGKPVEFSDSHEQSQKSLYTEVEEPKALQAKPGTQVAISGTATASYEGDENYSLAAVVDDSWQATNLTEYFVLENSQKEYFDGADTTSRVDTGDDNARDKNDIYMNFR</sequence>
<evidence type="ECO:0000313" key="3">
    <source>
        <dbReference type="EMBL" id="GFN75990.1"/>
    </source>
</evidence>
<keyword evidence="4" id="KW-1185">Reference proteome</keyword>